<keyword evidence="10" id="KW-0804">Transcription</keyword>
<comment type="similarity">
    <text evidence="2">Belongs to the SHI protein family.</text>
</comment>
<organism evidence="16 17">
    <name type="scientific">Hibiscus sabdariffa</name>
    <name type="common">roselle</name>
    <dbReference type="NCBI Taxonomy" id="183260"/>
    <lineage>
        <taxon>Eukaryota</taxon>
        <taxon>Viridiplantae</taxon>
        <taxon>Streptophyta</taxon>
        <taxon>Embryophyta</taxon>
        <taxon>Tracheophyta</taxon>
        <taxon>Spermatophyta</taxon>
        <taxon>Magnoliopsida</taxon>
        <taxon>eudicotyledons</taxon>
        <taxon>Gunneridae</taxon>
        <taxon>Pentapetalae</taxon>
        <taxon>rosids</taxon>
        <taxon>malvids</taxon>
        <taxon>Malvales</taxon>
        <taxon>Malvaceae</taxon>
        <taxon>Malvoideae</taxon>
        <taxon>Hibiscus</taxon>
    </lineage>
</organism>
<keyword evidence="9" id="KW-0010">Activator</keyword>
<keyword evidence="5" id="KW-0862">Zinc</keyword>
<evidence type="ECO:0000256" key="12">
    <source>
        <dbReference type="ARBA" id="ARBA00023294"/>
    </source>
</evidence>
<evidence type="ECO:0000256" key="10">
    <source>
        <dbReference type="ARBA" id="ARBA00023163"/>
    </source>
</evidence>
<evidence type="ECO:0000256" key="3">
    <source>
        <dbReference type="ARBA" id="ARBA00022473"/>
    </source>
</evidence>
<keyword evidence="12" id="KW-0927">Auxin signaling pathway</keyword>
<dbReference type="PANTHER" id="PTHR31604">
    <property type="entry name" value="PROTEIN LATERAL ROOT PRIMORDIUM 1"/>
    <property type="match status" value="1"/>
</dbReference>
<sequence>MAGFFSLGGRGSDNRQGEQSNPPTEIQPENWFWYKNEDVSNKGFELWRQQQQQQQQDLCSSAAGLGVGPSRSSINASDDSSSSRSGFMTGRSSSGGGKGGVNCQDCGNQAKRDCLHMRCRTCCKSRGFDCQTHVKSTWVPASKRRERQQNLPALQQQQLRGENPKRQRENRTPSSLACTRLPTHMSGLEQLGNFPPELNSHAVFRCVTVSGVNDADDQYAYQTAVSIGGHVFKGILYDQGPDTDSTYNNMAPETTAAAGESCATTNAATFAANASAAGSVTVASSSSSTAVLDPSSLYVTPLKIFMAAFCLSLSSSSSSFSSSCVELSFQGWKRKKMGRGKIEIKKIENATNRQVTYSKRRNGIFKKAQELTVLCDAKVSLIMFSSTEKLHEFLSPNISTKEFFDLYQKTTGTDLWSSHYEKMQENYRRLKEINKKLRRDIRQRMGGDQDDLNIKELQALEAKMDSSLVDIRERKYLVIKRQTDTHKKKLRNLEERHANLVFDLETKLEHHDGIVEGEGYYNEPAHGDPGLYPLRLYQNHHPNLVLHRGGRLASDDLRLA</sequence>
<name>A0ABR2Q4I2_9ROSI</name>
<keyword evidence="4" id="KW-0479">Metal-binding</keyword>
<evidence type="ECO:0000256" key="8">
    <source>
        <dbReference type="ARBA" id="ARBA00023125"/>
    </source>
</evidence>
<reference evidence="16 17" key="1">
    <citation type="journal article" date="2024" name="G3 (Bethesda)">
        <title>Genome assembly of Hibiscus sabdariffa L. provides insights into metabolisms of medicinal natural products.</title>
        <authorList>
            <person name="Kim T."/>
        </authorList>
    </citation>
    <scope>NUCLEOTIDE SEQUENCE [LARGE SCALE GENOMIC DNA]</scope>
    <source>
        <strain evidence="16">TK-2024</strain>
        <tissue evidence="16">Old leaves</tissue>
    </source>
</reference>
<keyword evidence="6" id="KW-0805">Transcription regulation</keyword>
<evidence type="ECO:0000256" key="1">
    <source>
        <dbReference type="ARBA" id="ARBA00004123"/>
    </source>
</evidence>
<feature type="compositionally biased region" description="Gly residues" evidence="13">
    <location>
        <begin position="1"/>
        <end position="11"/>
    </location>
</feature>
<dbReference type="InterPro" id="IPR002100">
    <property type="entry name" value="TF_MADSbox"/>
</dbReference>
<gene>
    <name evidence="16" type="ORF">V6N11_075860</name>
</gene>
<feature type="compositionally biased region" description="Low complexity" evidence="13">
    <location>
        <begin position="70"/>
        <end position="92"/>
    </location>
</feature>
<feature type="region of interest" description="Disordered" evidence="13">
    <location>
        <begin position="141"/>
        <end position="174"/>
    </location>
</feature>
<evidence type="ECO:0000256" key="13">
    <source>
        <dbReference type="SAM" id="MobiDB-lite"/>
    </source>
</evidence>
<evidence type="ECO:0000256" key="11">
    <source>
        <dbReference type="ARBA" id="ARBA00023242"/>
    </source>
</evidence>
<evidence type="ECO:0000256" key="4">
    <source>
        <dbReference type="ARBA" id="ARBA00022723"/>
    </source>
</evidence>
<dbReference type="EMBL" id="JBBPBN010000045">
    <property type="protein sequence ID" value="KAK8995590.1"/>
    <property type="molecule type" value="Genomic_DNA"/>
</dbReference>
<dbReference type="Gene3D" id="3.40.1810.10">
    <property type="entry name" value="Transcription factor, MADS-box"/>
    <property type="match status" value="1"/>
</dbReference>
<feature type="domain" description="MADS-box" evidence="14">
    <location>
        <begin position="337"/>
        <end position="397"/>
    </location>
</feature>
<keyword evidence="11" id="KW-0539">Nucleus</keyword>
<dbReference type="PANTHER" id="PTHR31604:SF4">
    <property type="entry name" value="PROTEIN SHORT INTERNODES"/>
    <property type="match status" value="1"/>
</dbReference>
<dbReference type="SMART" id="SM00432">
    <property type="entry name" value="MADS"/>
    <property type="match status" value="1"/>
</dbReference>
<evidence type="ECO:0000313" key="17">
    <source>
        <dbReference type="Proteomes" id="UP001396334"/>
    </source>
</evidence>
<dbReference type="InterPro" id="IPR007818">
    <property type="entry name" value="SHI"/>
</dbReference>
<dbReference type="CDD" id="cd00265">
    <property type="entry name" value="MADS_MEF2_like"/>
    <property type="match status" value="1"/>
</dbReference>
<comment type="subcellular location">
    <subcellularLocation>
        <location evidence="1">Nucleus</location>
    </subcellularLocation>
</comment>
<evidence type="ECO:0000256" key="7">
    <source>
        <dbReference type="ARBA" id="ARBA00023070"/>
    </source>
</evidence>
<dbReference type="InterPro" id="IPR033896">
    <property type="entry name" value="MEF2-like_N"/>
</dbReference>
<dbReference type="Pfam" id="PF00319">
    <property type="entry name" value="SRF-TF"/>
    <property type="match status" value="1"/>
</dbReference>
<proteinExistence type="inferred from homology"/>
<dbReference type="InterPro" id="IPR006511">
    <property type="entry name" value="SHI_C"/>
</dbReference>
<accession>A0ABR2Q4I2</accession>
<dbReference type="InterPro" id="IPR036879">
    <property type="entry name" value="TF_MADSbox_sf"/>
</dbReference>
<dbReference type="NCBIfam" id="TIGR01624">
    <property type="entry name" value="LRP1_Cterm"/>
    <property type="match status" value="1"/>
</dbReference>
<dbReference type="PROSITE" id="PS50066">
    <property type="entry name" value="MADS_BOX_2"/>
    <property type="match status" value="1"/>
</dbReference>
<keyword evidence="8" id="KW-0238">DNA-binding</keyword>
<dbReference type="PRINTS" id="PR00404">
    <property type="entry name" value="MADSDOMAIN"/>
</dbReference>
<dbReference type="Pfam" id="PF01486">
    <property type="entry name" value="K-box"/>
    <property type="match status" value="1"/>
</dbReference>
<comment type="caution">
    <text evidence="16">The sequence shown here is derived from an EMBL/GenBank/DDBJ whole genome shotgun (WGS) entry which is preliminary data.</text>
</comment>
<evidence type="ECO:0000259" key="14">
    <source>
        <dbReference type="PROSITE" id="PS50066"/>
    </source>
</evidence>
<feature type="region of interest" description="Disordered" evidence="13">
    <location>
        <begin position="57"/>
        <end position="101"/>
    </location>
</feature>
<dbReference type="NCBIfam" id="TIGR01623">
    <property type="entry name" value="put_zinc_LRP1"/>
    <property type="match status" value="1"/>
</dbReference>
<keyword evidence="17" id="KW-1185">Reference proteome</keyword>
<dbReference type="InterPro" id="IPR002487">
    <property type="entry name" value="TF_Kbox"/>
</dbReference>
<feature type="domain" description="K-box" evidence="15">
    <location>
        <begin position="420"/>
        <end position="514"/>
    </location>
</feature>
<dbReference type="PROSITE" id="PS51297">
    <property type="entry name" value="K_BOX"/>
    <property type="match status" value="1"/>
</dbReference>
<dbReference type="SUPFAM" id="SSF55455">
    <property type="entry name" value="SRF-like"/>
    <property type="match status" value="1"/>
</dbReference>
<dbReference type="Proteomes" id="UP001396334">
    <property type="component" value="Unassembled WGS sequence"/>
</dbReference>
<protein>
    <submittedName>
        <fullName evidence="16">Uncharacterized protein</fullName>
    </submittedName>
</protein>
<feature type="compositionally biased region" description="Basic and acidic residues" evidence="13">
    <location>
        <begin position="162"/>
        <end position="171"/>
    </location>
</feature>
<keyword evidence="3" id="KW-0217">Developmental protein</keyword>
<evidence type="ECO:0000259" key="15">
    <source>
        <dbReference type="PROSITE" id="PS51297"/>
    </source>
</evidence>
<dbReference type="InterPro" id="IPR006510">
    <property type="entry name" value="Znf_LRP1"/>
</dbReference>
<evidence type="ECO:0000313" key="16">
    <source>
        <dbReference type="EMBL" id="KAK8995590.1"/>
    </source>
</evidence>
<dbReference type="PROSITE" id="PS00350">
    <property type="entry name" value="MADS_BOX_1"/>
    <property type="match status" value="1"/>
</dbReference>
<evidence type="ECO:0000256" key="6">
    <source>
        <dbReference type="ARBA" id="ARBA00023015"/>
    </source>
</evidence>
<feature type="region of interest" description="Disordered" evidence="13">
    <location>
        <begin position="1"/>
        <end position="31"/>
    </location>
</feature>
<dbReference type="Pfam" id="PF05142">
    <property type="entry name" value="DUF702"/>
    <property type="match status" value="1"/>
</dbReference>
<evidence type="ECO:0000256" key="9">
    <source>
        <dbReference type="ARBA" id="ARBA00023159"/>
    </source>
</evidence>
<evidence type="ECO:0000256" key="2">
    <source>
        <dbReference type="ARBA" id="ARBA00006911"/>
    </source>
</evidence>
<feature type="compositionally biased region" description="Low complexity" evidence="13">
    <location>
        <begin position="149"/>
        <end position="159"/>
    </location>
</feature>
<evidence type="ECO:0000256" key="5">
    <source>
        <dbReference type="ARBA" id="ARBA00022833"/>
    </source>
</evidence>
<keyword evidence="7" id="KW-0073">Auxin biosynthesis</keyword>